<feature type="transmembrane region" description="Helical" evidence="1">
    <location>
        <begin position="20"/>
        <end position="41"/>
    </location>
</feature>
<evidence type="ECO:0008006" key="4">
    <source>
        <dbReference type="Google" id="ProtNLM"/>
    </source>
</evidence>
<keyword evidence="1" id="KW-0812">Transmembrane</keyword>
<dbReference type="AlphaFoldDB" id="A2SRB9"/>
<dbReference type="GeneID" id="4795215"/>
<feature type="transmembrane region" description="Helical" evidence="1">
    <location>
        <begin position="53"/>
        <end position="69"/>
    </location>
</feature>
<keyword evidence="3" id="KW-1185">Reference proteome</keyword>
<keyword evidence="1" id="KW-1133">Transmembrane helix</keyword>
<evidence type="ECO:0000313" key="2">
    <source>
        <dbReference type="EMBL" id="ABN06875.1"/>
    </source>
</evidence>
<evidence type="ECO:0000256" key="1">
    <source>
        <dbReference type="SAM" id="Phobius"/>
    </source>
</evidence>
<dbReference type="PROSITE" id="PS51257">
    <property type="entry name" value="PROKAR_LIPOPROTEIN"/>
    <property type="match status" value="1"/>
</dbReference>
<keyword evidence="1" id="KW-0472">Membrane</keyword>
<name>A2SRB9_METLZ</name>
<dbReference type="STRING" id="410358.Mlab_0703"/>
<dbReference type="RefSeq" id="WP_011833076.1">
    <property type="nucleotide sequence ID" value="NC_008942.1"/>
</dbReference>
<protein>
    <recommendedName>
        <fullName evidence="4">Archaeal Type IV pilin N-terminal domain-containing protein</fullName>
    </recommendedName>
</protein>
<organism evidence="2 3">
    <name type="scientific">Methanocorpusculum labreanum (strain ATCC 43576 / DSM 4855 / Z)</name>
    <dbReference type="NCBI Taxonomy" id="410358"/>
    <lineage>
        <taxon>Archaea</taxon>
        <taxon>Methanobacteriati</taxon>
        <taxon>Methanobacteriota</taxon>
        <taxon>Stenosarchaea group</taxon>
        <taxon>Methanomicrobia</taxon>
        <taxon>Methanomicrobiales</taxon>
        <taxon>Methanocorpusculaceae</taxon>
        <taxon>Methanocorpusculum</taxon>
    </lineage>
</organism>
<reference evidence="2 3" key="1">
    <citation type="journal article" date="2009" name="Stand. Genomic Sci.">
        <title>Complete genome sequence of Methanocorpusculum labreanum type strain Z.</title>
        <authorList>
            <person name="Anderson I.J."/>
            <person name="Sieprawska-Lupa M."/>
            <person name="Goltsman E."/>
            <person name="Lapidus A."/>
            <person name="Copeland A."/>
            <person name="Glavina Del Rio T."/>
            <person name="Tice H."/>
            <person name="Dalin E."/>
            <person name="Barry K."/>
            <person name="Pitluck S."/>
            <person name="Hauser L."/>
            <person name="Land M."/>
            <person name="Lucas S."/>
            <person name="Richardson P."/>
            <person name="Whitman W.B."/>
            <person name="Kyrpides N.C."/>
        </authorList>
    </citation>
    <scope>NUCLEOTIDE SEQUENCE [LARGE SCALE GENOMIC DNA]</scope>
    <source>
        <strain evidence="3">ATCC 43576 / DSM 4855 / Z</strain>
    </source>
</reference>
<dbReference type="Proteomes" id="UP000000365">
    <property type="component" value="Chromosome"/>
</dbReference>
<proteinExistence type="predicted"/>
<gene>
    <name evidence="2" type="ordered locus">Mlab_0703</name>
</gene>
<dbReference type="KEGG" id="mla:Mlab_0703"/>
<accession>A2SRB9</accession>
<sequence length="143" mass="15330">MALKYKKQSQKEKRLVMASVLAIVSIIIVAACASVALLGTGYVIDKSLEDPDVLLHVFVVGNDVIVTIYEGRRVDELTMVSLEIEGVSLPQSVSLKPAPNSGTGEIYFTEACAGVTGVRDIAVRGVFSDGKTQLLKLTTIKFT</sequence>
<dbReference type="HOGENOM" id="CLU_1850654_0_0_2"/>
<dbReference type="EMBL" id="CP000559">
    <property type="protein sequence ID" value="ABN06875.1"/>
    <property type="molecule type" value="Genomic_DNA"/>
</dbReference>
<dbReference type="OrthoDB" id="377408at2157"/>
<evidence type="ECO:0000313" key="3">
    <source>
        <dbReference type="Proteomes" id="UP000000365"/>
    </source>
</evidence>